<proteinExistence type="predicted"/>
<reference evidence="1" key="1">
    <citation type="submission" date="2018-07" db="EMBL/GenBank/DDBJ databases">
        <authorList>
            <person name="Quirk P.G."/>
            <person name="Krulwich T.A."/>
        </authorList>
    </citation>
    <scope>NUCLEOTIDE SEQUENCE</scope>
    <source>
        <strain evidence="1">Anand</strain>
    </source>
</reference>
<name>A0A3B0N1I0_THEAN</name>
<dbReference type="VEuPathDB" id="PiroplasmaDB:TA12895"/>
<evidence type="ECO:0000313" key="1">
    <source>
        <dbReference type="EMBL" id="SVP91399.1"/>
    </source>
</evidence>
<organism evidence="1">
    <name type="scientific">Theileria annulata</name>
    <dbReference type="NCBI Taxonomy" id="5874"/>
    <lineage>
        <taxon>Eukaryota</taxon>
        <taxon>Sar</taxon>
        <taxon>Alveolata</taxon>
        <taxon>Apicomplexa</taxon>
        <taxon>Aconoidasida</taxon>
        <taxon>Piroplasmida</taxon>
        <taxon>Theileriidae</taxon>
        <taxon>Theileria</taxon>
    </lineage>
</organism>
<accession>A0A3B0N1I0</accession>
<evidence type="ECO:0000313" key="2">
    <source>
        <dbReference type="EMBL" id="SVP91749.1"/>
    </source>
</evidence>
<dbReference type="AlphaFoldDB" id="A0A3B0N1I0"/>
<dbReference type="EMBL" id="UIVS01000002">
    <property type="protein sequence ID" value="SVP91749.1"/>
    <property type="molecule type" value="Genomic_DNA"/>
</dbReference>
<sequence length="926" mass="107044">MGFNSNFIGSIKNTFAAPTVENHYNEKLFYKNNVTLESLQNYVGDDVIRLELYLINYIENFNTTISPNVFVQSVHECFHNISVNSSEFKTFENNDLTLSQEYLRYNSEYINNKIKYLKHFNNPVSSQNKINSWNNRLSNTYAILKHSLNVDFKSHCSDCKDLSDLLDTSYICKLLVLFRILNKTNVLESVFTFVFNQISSFYWNYELLLVTFSNVILKNLVNAVSLDQSNRTKSLSETLHSLLVNRNNYLDLKYPHAETLFRILGNFAINISFYYSNLNIFTQSQDNTFVNLFMSLIVKSIINASNLSNVNNVLPYEVFGQKNNSQNEFNYFKIFVESFIKTISDQFNKGHFVSNLATINIFLDQETYNFIVKLKFKSHLNDIDQLHCRIGVLILYIVAKYKQISNVRLNEVSDIRLLFSLPWSPAIEYCTNDPKLKDLLPDFKRVVIECFGSEIFICNCVYSSYKRILNVFVGKTLDNYSKFGYDDYFQNLFYFSSLVGYSHSVMVNRRKGLQMLTFGSETIYYTLSNFLLDNCLVNQNSTTNTESVNTVKFSKSVESKWISHYLTTAYLFNKTTCYLALLDSLIMNYIIENIDENEDLLTLESLFESTFNQDKSLDFQRSISYNFLSLNQNPINLILRTPVQTLVQLFKFRLSGNLLILLVSKLNKYIYEGFSSFLSSTTLHIDLFQLSALQVVSMINVFVDLSKNFSSESVKQFRSFVVCLLSKNPNSYDLILSSGLSQTPCIRFTNDLFNTEASLNTSAGNFKHCLRLHREYPNEWSKTDIYSKEGVQSLKSLEPTDKIDVALFHLFNFHLLCIDTGVSKELNENSGIFLQIESVVAAFWQLIQTVAVTEITNIIRSSLNLIIKLHYLYPSLTKKSILEVSKIMNREDITSYSKNSIEEMGNLLKIIEYNGIMGQNKDSKKK</sequence>
<protein>
    <submittedName>
        <fullName evidence="1">Uncharacterized protein</fullName>
    </submittedName>
</protein>
<gene>
    <name evidence="1" type="ORF">TAT_000178200</name>
    <name evidence="2" type="ORF">TAV_000178400</name>
</gene>
<dbReference type="EMBL" id="UIVT01000002">
    <property type="protein sequence ID" value="SVP91399.1"/>
    <property type="molecule type" value="Genomic_DNA"/>
</dbReference>